<evidence type="ECO:0000313" key="2">
    <source>
        <dbReference type="EMBL" id="VDL95890.1"/>
    </source>
</evidence>
<dbReference type="GO" id="GO:0006368">
    <property type="term" value="P:transcription elongation by RNA polymerase II"/>
    <property type="evidence" value="ECO:0007669"/>
    <property type="project" value="InterPro"/>
</dbReference>
<gene>
    <name evidence="2" type="ORF">SSLN_LOCUS9505</name>
</gene>
<dbReference type="InterPro" id="IPR039049">
    <property type="entry name" value="ELOB"/>
</dbReference>
<dbReference type="WBParaSite" id="SSLN_0000986701-mRNA-1">
    <property type="protein sequence ID" value="SSLN_0000986701-mRNA-1"/>
    <property type="gene ID" value="SSLN_0000986701"/>
</dbReference>
<dbReference type="STRING" id="70667.A0A183SZ57"/>
<dbReference type="Proteomes" id="UP000275846">
    <property type="component" value="Unassembled WGS sequence"/>
</dbReference>
<protein>
    <submittedName>
        <fullName evidence="4">Ubiquitin-like domain-containing protein</fullName>
    </submittedName>
</protein>
<dbReference type="GO" id="GO:0030891">
    <property type="term" value="C:VCB complex"/>
    <property type="evidence" value="ECO:0007669"/>
    <property type="project" value="InterPro"/>
</dbReference>
<dbReference type="InterPro" id="IPR029071">
    <property type="entry name" value="Ubiquitin-like_domsf"/>
</dbReference>
<dbReference type="GO" id="GO:0070449">
    <property type="term" value="C:elongin complex"/>
    <property type="evidence" value="ECO:0007669"/>
    <property type="project" value="InterPro"/>
</dbReference>
<sequence>MLSVSRFHIDVFLTVRRAKTTLFLSVKESMEVLELKKMIEGILKVPPEDQQLLRQSTPMDDHKPLAYYSLNSQTARAHSPATLGLCLRDAGKYNDKDVVIYCVISVSIAQA</sequence>
<dbReference type="OrthoDB" id="7537057at2759"/>
<proteinExistence type="predicted"/>
<dbReference type="PANTHER" id="PTHR13248">
    <property type="entry name" value="TRANSCRIPTION ELONGATION FACTOR B POLYPEPTIDE 2"/>
    <property type="match status" value="1"/>
</dbReference>
<reference evidence="2 3" key="2">
    <citation type="submission" date="2018-11" db="EMBL/GenBank/DDBJ databases">
        <authorList>
            <consortium name="Pathogen Informatics"/>
        </authorList>
    </citation>
    <scope>NUCLEOTIDE SEQUENCE [LARGE SCALE GENOMIC DNA]</scope>
    <source>
        <strain evidence="2 3">NST_G2</strain>
    </source>
</reference>
<dbReference type="InterPro" id="IPR000626">
    <property type="entry name" value="Ubiquitin-like_dom"/>
</dbReference>
<keyword evidence="3" id="KW-1185">Reference proteome</keyword>
<evidence type="ECO:0000313" key="3">
    <source>
        <dbReference type="Proteomes" id="UP000275846"/>
    </source>
</evidence>
<dbReference type="PANTHER" id="PTHR13248:SF4">
    <property type="entry name" value="ELONGIN B"/>
    <property type="match status" value="1"/>
</dbReference>
<evidence type="ECO:0000313" key="4">
    <source>
        <dbReference type="WBParaSite" id="SSLN_0000986701-mRNA-1"/>
    </source>
</evidence>
<dbReference type="AlphaFoldDB" id="A0A183SZ57"/>
<dbReference type="SMART" id="SM00213">
    <property type="entry name" value="UBQ"/>
    <property type="match status" value="1"/>
</dbReference>
<reference evidence="4" key="1">
    <citation type="submission" date="2016-06" db="UniProtKB">
        <authorList>
            <consortium name="WormBaseParasite"/>
        </authorList>
    </citation>
    <scope>IDENTIFICATION</scope>
</reference>
<organism evidence="4">
    <name type="scientific">Schistocephalus solidus</name>
    <name type="common">Tapeworm</name>
    <dbReference type="NCBI Taxonomy" id="70667"/>
    <lineage>
        <taxon>Eukaryota</taxon>
        <taxon>Metazoa</taxon>
        <taxon>Spiralia</taxon>
        <taxon>Lophotrochozoa</taxon>
        <taxon>Platyhelminthes</taxon>
        <taxon>Cestoda</taxon>
        <taxon>Eucestoda</taxon>
        <taxon>Diphyllobothriidea</taxon>
        <taxon>Diphyllobothriidae</taxon>
        <taxon>Schistocephalus</taxon>
    </lineage>
</organism>
<feature type="domain" description="Ubiquitin-like" evidence="1">
    <location>
        <begin position="9"/>
        <end position="74"/>
    </location>
</feature>
<dbReference type="Pfam" id="PF00240">
    <property type="entry name" value="ubiquitin"/>
    <property type="match status" value="1"/>
</dbReference>
<name>A0A183SZ57_SCHSO</name>
<accession>A0A183SZ57</accession>
<evidence type="ECO:0000259" key="1">
    <source>
        <dbReference type="PROSITE" id="PS50053"/>
    </source>
</evidence>
<dbReference type="EMBL" id="UYSU01035284">
    <property type="protein sequence ID" value="VDL95890.1"/>
    <property type="molecule type" value="Genomic_DNA"/>
</dbReference>
<dbReference type="SUPFAM" id="SSF54236">
    <property type="entry name" value="Ubiquitin-like"/>
    <property type="match status" value="1"/>
</dbReference>
<dbReference type="PROSITE" id="PS50053">
    <property type="entry name" value="UBIQUITIN_2"/>
    <property type="match status" value="1"/>
</dbReference>
<dbReference type="Gene3D" id="3.10.20.90">
    <property type="entry name" value="Phosphatidylinositol 3-kinase Catalytic Subunit, Chain A, domain 1"/>
    <property type="match status" value="1"/>
</dbReference>